<evidence type="ECO:0000256" key="6">
    <source>
        <dbReference type="ARBA" id="ARBA00022490"/>
    </source>
</evidence>
<feature type="binding site" evidence="14">
    <location>
        <position position="134"/>
    </location>
    <ligand>
        <name>Zn(2+)</name>
        <dbReference type="ChEBI" id="CHEBI:29105"/>
    </ligand>
</feature>
<evidence type="ECO:0000256" key="3">
    <source>
        <dbReference type="ARBA" id="ARBA00010772"/>
    </source>
</evidence>
<organism evidence="17 18">
    <name type="scientific">Archangium violaceum Cb vi76</name>
    <dbReference type="NCBI Taxonomy" id="1406225"/>
    <lineage>
        <taxon>Bacteria</taxon>
        <taxon>Pseudomonadati</taxon>
        <taxon>Myxococcota</taxon>
        <taxon>Myxococcia</taxon>
        <taxon>Myxococcales</taxon>
        <taxon>Cystobacterineae</taxon>
        <taxon>Archangiaceae</taxon>
        <taxon>Archangium</taxon>
    </lineage>
</organism>
<dbReference type="InterPro" id="IPR014710">
    <property type="entry name" value="RmlC-like_jellyroll"/>
</dbReference>
<evidence type="ECO:0000256" key="7">
    <source>
        <dbReference type="ARBA" id="ARBA00022723"/>
    </source>
</evidence>
<dbReference type="PRINTS" id="PR00714">
    <property type="entry name" value="MAN6PISMRASE"/>
</dbReference>
<feature type="domain" description="Phosphomannose isomerase type I catalytic" evidence="15">
    <location>
        <begin position="4"/>
        <end position="150"/>
    </location>
</feature>
<dbReference type="RefSeq" id="WP_043408049.1">
    <property type="nucleotide sequence ID" value="NZ_JPMI01000280.1"/>
</dbReference>
<comment type="caution">
    <text evidence="17">The sequence shown here is derived from an EMBL/GenBank/DDBJ whole genome shotgun (WGS) entry which is preliminary data.</text>
</comment>
<dbReference type="InterPro" id="IPR018050">
    <property type="entry name" value="Pmannose_isomerase-type1_CS"/>
</dbReference>
<evidence type="ECO:0000313" key="18">
    <source>
        <dbReference type="Proteomes" id="UP000028547"/>
    </source>
</evidence>
<evidence type="ECO:0000259" key="15">
    <source>
        <dbReference type="Pfam" id="PF20511"/>
    </source>
</evidence>
<evidence type="ECO:0000256" key="11">
    <source>
        <dbReference type="ARBA" id="ARBA00030762"/>
    </source>
</evidence>
<dbReference type="PIRSF" id="PIRSF001480">
    <property type="entry name" value="Mannose-6-phosphate_isomerase"/>
    <property type="match status" value="1"/>
</dbReference>
<dbReference type="Pfam" id="PF20511">
    <property type="entry name" value="PMI_typeI_cat"/>
    <property type="match status" value="1"/>
</dbReference>
<name>A0A084SJH7_9BACT</name>
<dbReference type="InterPro" id="IPR001250">
    <property type="entry name" value="Man6P_Isoase-1"/>
</dbReference>
<dbReference type="InterPro" id="IPR046457">
    <property type="entry name" value="PMI_typeI_cat"/>
</dbReference>
<evidence type="ECO:0000259" key="16">
    <source>
        <dbReference type="Pfam" id="PF21621"/>
    </source>
</evidence>
<keyword evidence="7 14" id="KW-0479">Metal-binding</keyword>
<evidence type="ECO:0000256" key="13">
    <source>
        <dbReference type="PIRSR" id="PIRSR001480-1"/>
    </source>
</evidence>
<proteinExistence type="inferred from homology"/>
<dbReference type="FunFam" id="2.60.120.10:FF:000030">
    <property type="entry name" value="Mannose-6-phosphate isomerase ManA"/>
    <property type="match status" value="1"/>
</dbReference>
<dbReference type="CDD" id="cd07011">
    <property type="entry name" value="cupin_PMI_type_I_N"/>
    <property type="match status" value="1"/>
</dbReference>
<dbReference type="PANTHER" id="PTHR10309">
    <property type="entry name" value="MANNOSE-6-PHOSPHATE ISOMERASE"/>
    <property type="match status" value="1"/>
</dbReference>
<dbReference type="GO" id="GO:0005829">
    <property type="term" value="C:cytosol"/>
    <property type="evidence" value="ECO:0007669"/>
    <property type="project" value="TreeGrafter"/>
</dbReference>
<reference evidence="17 18" key="1">
    <citation type="submission" date="2014-07" db="EMBL/GenBank/DDBJ databases">
        <title>Draft Genome Sequence of Gephyronic Acid Producer, Cystobacter violaceus Strain Cb vi76.</title>
        <authorList>
            <person name="Stevens D.C."/>
            <person name="Young J."/>
            <person name="Carmichael R."/>
            <person name="Tan J."/>
            <person name="Taylor R.E."/>
        </authorList>
    </citation>
    <scope>NUCLEOTIDE SEQUENCE [LARGE SCALE GENOMIC DNA]</scope>
    <source>
        <strain evidence="17 18">Cb vi76</strain>
    </source>
</reference>
<dbReference type="InterPro" id="IPR011051">
    <property type="entry name" value="RmlC_Cupin_sf"/>
</dbReference>
<comment type="catalytic activity">
    <reaction evidence="1">
        <text>D-mannose 6-phosphate = D-fructose 6-phosphate</text>
        <dbReference type="Rhea" id="RHEA:12356"/>
        <dbReference type="ChEBI" id="CHEBI:58735"/>
        <dbReference type="ChEBI" id="CHEBI:61527"/>
        <dbReference type="EC" id="5.3.1.8"/>
    </reaction>
</comment>
<comment type="similarity">
    <text evidence="3">Belongs to the mannose-6-phosphate isomerase type 1 family.</text>
</comment>
<dbReference type="Gene3D" id="2.60.120.10">
    <property type="entry name" value="Jelly Rolls"/>
    <property type="match status" value="2"/>
</dbReference>
<comment type="function">
    <text evidence="12">Involved in the conversion of glucose to GDP-L-fucose, which can be converted to L-fucose, a capsular polysaccharide.</text>
</comment>
<evidence type="ECO:0000256" key="1">
    <source>
        <dbReference type="ARBA" id="ARBA00000757"/>
    </source>
</evidence>
<dbReference type="Pfam" id="PF21621">
    <property type="entry name" value="MPI_cupin_dom"/>
    <property type="match status" value="1"/>
</dbReference>
<protein>
    <recommendedName>
        <fullName evidence="5">Mannose-6-phosphate isomerase</fullName>
        <ecNumber evidence="4">5.3.1.8</ecNumber>
    </recommendedName>
    <alternativeName>
        <fullName evidence="10">Phosphohexomutase</fullName>
    </alternativeName>
    <alternativeName>
        <fullName evidence="11">Phosphomannose isomerase</fullName>
    </alternativeName>
</protein>
<evidence type="ECO:0000256" key="4">
    <source>
        <dbReference type="ARBA" id="ARBA00011956"/>
    </source>
</evidence>
<dbReference type="EC" id="5.3.1.8" evidence="4"/>
<dbReference type="NCBIfam" id="TIGR00218">
    <property type="entry name" value="manA"/>
    <property type="match status" value="1"/>
</dbReference>
<dbReference type="GO" id="GO:0005975">
    <property type="term" value="P:carbohydrate metabolic process"/>
    <property type="evidence" value="ECO:0007669"/>
    <property type="project" value="InterPro"/>
</dbReference>
<keyword evidence="8 14" id="KW-0862">Zinc</keyword>
<accession>A0A084SJH7</accession>
<dbReference type="Proteomes" id="UP000028547">
    <property type="component" value="Unassembled WGS sequence"/>
</dbReference>
<evidence type="ECO:0000256" key="14">
    <source>
        <dbReference type="PIRSR" id="PIRSR001480-2"/>
    </source>
</evidence>
<evidence type="ECO:0000256" key="2">
    <source>
        <dbReference type="ARBA" id="ARBA00004496"/>
    </source>
</evidence>
<feature type="domain" description="Mannose-6-phosphate isomerase cupin" evidence="16">
    <location>
        <begin position="321"/>
        <end position="393"/>
    </location>
</feature>
<dbReference type="EMBL" id="JPMI01000280">
    <property type="protein sequence ID" value="KFA88612.1"/>
    <property type="molecule type" value="Genomic_DNA"/>
</dbReference>
<evidence type="ECO:0000256" key="9">
    <source>
        <dbReference type="ARBA" id="ARBA00023235"/>
    </source>
</evidence>
<keyword evidence="6" id="KW-0963">Cytoplasm</keyword>
<evidence type="ECO:0000313" key="17">
    <source>
        <dbReference type="EMBL" id="KFA88612.1"/>
    </source>
</evidence>
<keyword evidence="9 17" id="KW-0413">Isomerase</keyword>
<evidence type="ECO:0000256" key="5">
    <source>
        <dbReference type="ARBA" id="ARBA00018236"/>
    </source>
</evidence>
<dbReference type="GO" id="GO:0009298">
    <property type="term" value="P:GDP-mannose biosynthetic process"/>
    <property type="evidence" value="ECO:0007669"/>
    <property type="project" value="InterPro"/>
</dbReference>
<gene>
    <name evidence="17" type="ORF">Q664_40015</name>
</gene>
<dbReference type="InterPro" id="IPR049071">
    <property type="entry name" value="MPI_cupin_dom"/>
</dbReference>
<sequence length="399" mass="42390">MDLLDNVIQPYAWGSRTAIAELLGQPSPSAACQAELWMGAHPGAPSRVKRPAGGGSLLEVIRASPERELGEQVTRRFGAELPFLFKVLAAETPLSLQTHPSLAQAREGYARENALGVPLSASHRNYKDANHKPELICALTPFDALCGFRSADETLALFDSLGVAALEPLLAPLRASPDAKGVARMFEALMTLPRESRGPLVDAVVSACSAREGKGGHFAAELRWALRLGELYPGDPGVIGALMLNLVRLRPGEAIYLSAGNLHAYLRGVGVELMANSDNVLRGGCTPKHVDVPELLRVLDFRCGPIGLVPAATTDGVESVYPTPTDEFRLSRFQLRPAVSARPERRGPEILLCTEGSARLSSGGETLALPRGASVFVSAAEGAYTLEGEGVVYRATSGL</sequence>
<feature type="binding site" evidence="14">
    <location>
        <position position="97"/>
    </location>
    <ligand>
        <name>Zn(2+)</name>
        <dbReference type="ChEBI" id="CHEBI:29105"/>
    </ligand>
</feature>
<evidence type="ECO:0000256" key="12">
    <source>
        <dbReference type="ARBA" id="ARBA00058469"/>
    </source>
</evidence>
<dbReference type="PANTHER" id="PTHR10309:SF0">
    <property type="entry name" value="MANNOSE-6-PHOSPHATE ISOMERASE"/>
    <property type="match status" value="1"/>
</dbReference>
<evidence type="ECO:0000256" key="8">
    <source>
        <dbReference type="ARBA" id="ARBA00022833"/>
    </source>
</evidence>
<feature type="binding site" evidence="14">
    <location>
        <position position="263"/>
    </location>
    <ligand>
        <name>Zn(2+)</name>
        <dbReference type="ChEBI" id="CHEBI:29105"/>
    </ligand>
</feature>
<comment type="subcellular location">
    <subcellularLocation>
        <location evidence="2">Cytoplasm</location>
    </subcellularLocation>
</comment>
<dbReference type="PROSITE" id="PS00965">
    <property type="entry name" value="PMI_I_1"/>
    <property type="match status" value="1"/>
</dbReference>
<dbReference type="AlphaFoldDB" id="A0A084SJH7"/>
<feature type="binding site" evidence="14">
    <location>
        <position position="99"/>
    </location>
    <ligand>
        <name>Zn(2+)</name>
        <dbReference type="ChEBI" id="CHEBI:29105"/>
    </ligand>
</feature>
<comment type="cofactor">
    <cofactor evidence="14">
        <name>Zn(2+)</name>
        <dbReference type="ChEBI" id="CHEBI:29105"/>
    </cofactor>
    <text evidence="14">Binds 1 zinc ion per subunit.</text>
</comment>
<dbReference type="SUPFAM" id="SSF51182">
    <property type="entry name" value="RmlC-like cupins"/>
    <property type="match status" value="1"/>
</dbReference>
<dbReference type="InterPro" id="IPR016305">
    <property type="entry name" value="Mannose-6-P_Isomerase"/>
</dbReference>
<dbReference type="Gene3D" id="1.10.441.10">
    <property type="entry name" value="Phosphomannose Isomerase, domain 2"/>
    <property type="match status" value="1"/>
</dbReference>
<dbReference type="GO" id="GO:0004476">
    <property type="term" value="F:mannose-6-phosphate isomerase activity"/>
    <property type="evidence" value="ECO:0007669"/>
    <property type="project" value="UniProtKB-EC"/>
</dbReference>
<dbReference type="GO" id="GO:0008270">
    <property type="term" value="F:zinc ion binding"/>
    <property type="evidence" value="ECO:0007669"/>
    <property type="project" value="InterPro"/>
</dbReference>
<feature type="active site" evidence="13">
    <location>
        <position position="282"/>
    </location>
</feature>
<evidence type="ECO:0000256" key="10">
    <source>
        <dbReference type="ARBA" id="ARBA00029741"/>
    </source>
</evidence>